<protein>
    <submittedName>
        <fullName evidence="1">Uncharacterized protein</fullName>
    </submittedName>
</protein>
<sequence>MSKEIYTLEELCDSYQLSSAESARILQLCGPARADIDIFMAVSRNRSSLESWALNPTAERGRQLR</sequence>
<comment type="caution">
    <text evidence="1">The sequence shown here is derived from an EMBL/GenBank/DDBJ whole genome shotgun (WGS) entry which is preliminary data.</text>
</comment>
<dbReference type="Proteomes" id="UP000320653">
    <property type="component" value="Unassembled WGS sequence"/>
</dbReference>
<name>A0A561QAZ3_9HYPH</name>
<dbReference type="AlphaFoldDB" id="A0A561QAZ3"/>
<evidence type="ECO:0000313" key="1">
    <source>
        <dbReference type="EMBL" id="TWF47532.1"/>
    </source>
</evidence>
<dbReference type="EMBL" id="VIWP01000011">
    <property type="protein sequence ID" value="TWF47532.1"/>
    <property type="molecule type" value="Genomic_DNA"/>
</dbReference>
<evidence type="ECO:0000313" key="2">
    <source>
        <dbReference type="Proteomes" id="UP000320653"/>
    </source>
</evidence>
<gene>
    <name evidence="1" type="ORF">FHW37_11133</name>
</gene>
<organism evidence="1 2">
    <name type="scientific">Neorhizobium alkalisoli</name>
    <dbReference type="NCBI Taxonomy" id="528178"/>
    <lineage>
        <taxon>Bacteria</taxon>
        <taxon>Pseudomonadati</taxon>
        <taxon>Pseudomonadota</taxon>
        <taxon>Alphaproteobacteria</taxon>
        <taxon>Hyphomicrobiales</taxon>
        <taxon>Rhizobiaceae</taxon>
        <taxon>Rhizobium/Agrobacterium group</taxon>
        <taxon>Neorhizobium</taxon>
    </lineage>
</organism>
<dbReference type="RefSeq" id="WP_145642322.1">
    <property type="nucleotide sequence ID" value="NZ_VIWP01000011.1"/>
</dbReference>
<proteinExistence type="predicted"/>
<reference evidence="1 2" key="1">
    <citation type="submission" date="2019-06" db="EMBL/GenBank/DDBJ databases">
        <title>Sorghum-associated microbial communities from plants grown in Nebraska, USA.</title>
        <authorList>
            <person name="Schachtman D."/>
        </authorList>
    </citation>
    <scope>NUCLEOTIDE SEQUENCE [LARGE SCALE GENOMIC DNA]</scope>
    <source>
        <strain evidence="1 2">1225</strain>
    </source>
</reference>
<accession>A0A561QAZ3</accession>
<keyword evidence="2" id="KW-1185">Reference proteome</keyword>